<dbReference type="EMBL" id="MWUE01000033">
    <property type="protein sequence ID" value="OQP30830.1"/>
    <property type="molecule type" value="Genomic_DNA"/>
</dbReference>
<keyword evidence="6" id="KW-0067">ATP-binding</keyword>
<evidence type="ECO:0000313" key="11">
    <source>
        <dbReference type="EMBL" id="OQP30830.1"/>
    </source>
</evidence>
<dbReference type="GO" id="GO:0005524">
    <property type="term" value="F:ATP binding"/>
    <property type="evidence" value="ECO:0007669"/>
    <property type="project" value="UniProtKB-KW"/>
</dbReference>
<dbReference type="PANTHER" id="PTHR13504:SF34">
    <property type="entry name" value="PROTEIN ADENYLYLTRANSFERASE FICD"/>
    <property type="match status" value="1"/>
</dbReference>
<evidence type="ECO:0000256" key="8">
    <source>
        <dbReference type="ARBA" id="ARBA00023136"/>
    </source>
</evidence>
<gene>
    <name evidence="11" type="ORF">B2J69_20080</name>
</gene>
<dbReference type="PANTHER" id="PTHR13504">
    <property type="entry name" value="FIDO DOMAIN-CONTAINING PROTEIN DDB_G0283145"/>
    <property type="match status" value="1"/>
</dbReference>
<evidence type="ECO:0000256" key="5">
    <source>
        <dbReference type="ARBA" id="ARBA00022803"/>
    </source>
</evidence>
<dbReference type="InterPro" id="IPR036597">
    <property type="entry name" value="Fido-like_dom_sf"/>
</dbReference>
<accession>A0A1V9DAB0</accession>
<dbReference type="Gene3D" id="1.10.3290.10">
    <property type="entry name" value="Fido-like domain"/>
    <property type="match status" value="1"/>
</dbReference>
<evidence type="ECO:0000256" key="7">
    <source>
        <dbReference type="ARBA" id="ARBA00022989"/>
    </source>
</evidence>
<comment type="caution">
    <text evidence="11">The sequence shown here is derived from an EMBL/GenBank/DDBJ whole genome shotgun (WGS) entry which is preliminary data.</text>
</comment>
<evidence type="ECO:0000256" key="4">
    <source>
        <dbReference type="ARBA" id="ARBA00022741"/>
    </source>
</evidence>
<evidence type="ECO:0000256" key="6">
    <source>
        <dbReference type="ARBA" id="ARBA00022840"/>
    </source>
</evidence>
<dbReference type="AlphaFoldDB" id="A0A1V9DAB0"/>
<reference evidence="11 12" key="1">
    <citation type="submission" date="2017-02" db="EMBL/GenBank/DDBJ databases">
        <title>Whole genome shotgun sequence of Pantoea agglomerans strain AS1 isolated from a cycad, Zamia floridana in Central Florida, USA.</title>
        <authorList>
            <person name="Lata P."/>
            <person name="Govindarajan S."/>
            <person name="Qi F."/>
            <person name="Li J.-L."/>
            <person name="Maurya S.K."/>
            <person name="Sahoo M.K."/>
        </authorList>
    </citation>
    <scope>NUCLEOTIDE SEQUENCE [LARGE SCALE GENOMIC DNA]</scope>
    <source>
        <strain evidence="11 12">AS1</strain>
    </source>
</reference>
<keyword evidence="12" id="KW-1185">Reference proteome</keyword>
<sequence length="208" mass="23999">MNRYHVFGSEGQYAKDSGDRVLANKLGITVTHEIDDAELVLLERLYHSVFEDHFPTGQLTIKIIKEWHRRWLGNIYEWAGQERGVNISKGGFMFAPSARLPKLLADFDNNILSRYTPCTAMNEEQLIEAIAITHVELILIHPFREGNGRLSRLLADVMAVQGGYKSLDYQSWEQHRPQYISAIHAGLSLDYEPMKYWVRNALRKNQAR</sequence>
<evidence type="ECO:0000256" key="9">
    <source>
        <dbReference type="PIRSR" id="PIRSR640198-1"/>
    </source>
</evidence>
<keyword evidence="5" id="KW-0802">TPR repeat</keyword>
<evidence type="ECO:0000256" key="3">
    <source>
        <dbReference type="ARBA" id="ARBA00022737"/>
    </source>
</evidence>
<keyword evidence="7" id="KW-1133">Transmembrane helix</keyword>
<feature type="active site" evidence="9">
    <location>
        <position position="141"/>
    </location>
</feature>
<keyword evidence="2" id="KW-0812">Transmembrane</keyword>
<evidence type="ECO:0000259" key="10">
    <source>
        <dbReference type="PROSITE" id="PS51459"/>
    </source>
</evidence>
<evidence type="ECO:0000256" key="2">
    <source>
        <dbReference type="ARBA" id="ARBA00022692"/>
    </source>
</evidence>
<keyword evidence="4" id="KW-0547">Nucleotide-binding</keyword>
<dbReference type="InterPro" id="IPR040198">
    <property type="entry name" value="Fido_containing"/>
</dbReference>
<dbReference type="OrthoDB" id="9807853at2"/>
<dbReference type="Proteomes" id="UP000192769">
    <property type="component" value="Unassembled WGS sequence"/>
</dbReference>
<proteinExistence type="predicted"/>
<organism evidence="11 12">
    <name type="scientific">Pantoea latae</name>
    <dbReference type="NCBI Taxonomy" id="1964541"/>
    <lineage>
        <taxon>Bacteria</taxon>
        <taxon>Pseudomonadati</taxon>
        <taxon>Pseudomonadota</taxon>
        <taxon>Gammaproteobacteria</taxon>
        <taxon>Enterobacterales</taxon>
        <taxon>Erwiniaceae</taxon>
        <taxon>Pantoea</taxon>
    </lineage>
</organism>
<protein>
    <submittedName>
        <fullName evidence="11">Cell filamentation protein Fic</fullName>
    </submittedName>
</protein>
<evidence type="ECO:0000313" key="12">
    <source>
        <dbReference type="Proteomes" id="UP000192769"/>
    </source>
</evidence>
<dbReference type="InterPro" id="IPR003812">
    <property type="entry name" value="Fido"/>
</dbReference>
<dbReference type="SUPFAM" id="SSF140931">
    <property type="entry name" value="Fic-like"/>
    <property type="match status" value="1"/>
</dbReference>
<comment type="subcellular location">
    <subcellularLocation>
        <location evidence="1">Membrane</location>
        <topology evidence="1">Single-pass membrane protein</topology>
    </subcellularLocation>
</comment>
<feature type="domain" description="Fido" evidence="10">
    <location>
        <begin position="59"/>
        <end position="200"/>
    </location>
</feature>
<dbReference type="RefSeq" id="WP_081142235.1">
    <property type="nucleotide sequence ID" value="NZ_MWUE01000033.1"/>
</dbReference>
<dbReference type="Pfam" id="PF02661">
    <property type="entry name" value="Fic"/>
    <property type="match status" value="1"/>
</dbReference>
<dbReference type="PROSITE" id="PS51459">
    <property type="entry name" value="FIDO"/>
    <property type="match status" value="1"/>
</dbReference>
<keyword evidence="8" id="KW-0472">Membrane</keyword>
<name>A0A1V9DAB0_9GAMM</name>
<keyword evidence="3" id="KW-0677">Repeat</keyword>
<dbReference type="GO" id="GO:0016020">
    <property type="term" value="C:membrane"/>
    <property type="evidence" value="ECO:0007669"/>
    <property type="project" value="UniProtKB-SubCell"/>
</dbReference>
<evidence type="ECO:0000256" key="1">
    <source>
        <dbReference type="ARBA" id="ARBA00004167"/>
    </source>
</evidence>